<proteinExistence type="predicted"/>
<dbReference type="Gene3D" id="3.30.1490.70">
    <property type="match status" value="1"/>
</dbReference>
<organism evidence="1 2">
    <name type="scientific">Chelatococcus reniformis</name>
    <dbReference type="NCBI Taxonomy" id="1494448"/>
    <lineage>
        <taxon>Bacteria</taxon>
        <taxon>Pseudomonadati</taxon>
        <taxon>Pseudomonadota</taxon>
        <taxon>Alphaproteobacteria</taxon>
        <taxon>Hyphomicrobiales</taxon>
        <taxon>Chelatococcaceae</taxon>
        <taxon>Chelatococcus</taxon>
    </lineage>
</organism>
<gene>
    <name evidence="1" type="ORF">GCM10010994_12650</name>
</gene>
<name>A0A916U0S2_9HYPH</name>
<dbReference type="SUPFAM" id="SSF56091">
    <property type="entry name" value="DNA ligase/mRNA capping enzyme, catalytic domain"/>
    <property type="match status" value="1"/>
</dbReference>
<sequence length="140" mass="15104">MSARATATTGRTGSRRSRLRLPRCRSATAIIDGEAAILDESGISHLGLLQEVLGRGSCDKAAVSAPLAAFDLLFPDGHDLRGRARDKRRDALVTILPATHDWIRLNEAIEGDGAAIMRGRPWPARTNPIKSGLRSVRRTG</sequence>
<accession>A0A916U0S2</accession>
<evidence type="ECO:0000313" key="2">
    <source>
        <dbReference type="Proteomes" id="UP000637002"/>
    </source>
</evidence>
<reference evidence="1" key="2">
    <citation type="submission" date="2020-09" db="EMBL/GenBank/DDBJ databases">
        <authorList>
            <person name="Sun Q."/>
            <person name="Zhou Y."/>
        </authorList>
    </citation>
    <scope>NUCLEOTIDE SEQUENCE</scope>
    <source>
        <strain evidence="1">CGMCC 1.12919</strain>
    </source>
</reference>
<keyword evidence="2" id="KW-1185">Reference proteome</keyword>
<evidence type="ECO:0008006" key="3">
    <source>
        <dbReference type="Google" id="ProtNLM"/>
    </source>
</evidence>
<dbReference type="AlphaFoldDB" id="A0A916U0S2"/>
<comment type="caution">
    <text evidence="1">The sequence shown here is derived from an EMBL/GenBank/DDBJ whole genome shotgun (WGS) entry which is preliminary data.</text>
</comment>
<evidence type="ECO:0000313" key="1">
    <source>
        <dbReference type="EMBL" id="GGC55213.1"/>
    </source>
</evidence>
<dbReference type="RefSeq" id="WP_188608293.1">
    <property type="nucleotide sequence ID" value="NZ_BMGG01000002.1"/>
</dbReference>
<protein>
    <recommendedName>
        <fullName evidence="3">ATP-dependent DNA ligase family profile domain-containing protein</fullName>
    </recommendedName>
</protein>
<dbReference type="Gene3D" id="3.30.470.30">
    <property type="entry name" value="DNA ligase/mRNA capping enzyme"/>
    <property type="match status" value="1"/>
</dbReference>
<dbReference type="EMBL" id="BMGG01000002">
    <property type="protein sequence ID" value="GGC55213.1"/>
    <property type="molecule type" value="Genomic_DNA"/>
</dbReference>
<reference evidence="1" key="1">
    <citation type="journal article" date="2014" name="Int. J. Syst. Evol. Microbiol.">
        <title>Complete genome sequence of Corynebacterium casei LMG S-19264T (=DSM 44701T), isolated from a smear-ripened cheese.</title>
        <authorList>
            <consortium name="US DOE Joint Genome Institute (JGI-PGF)"/>
            <person name="Walter F."/>
            <person name="Albersmeier A."/>
            <person name="Kalinowski J."/>
            <person name="Ruckert C."/>
        </authorList>
    </citation>
    <scope>NUCLEOTIDE SEQUENCE</scope>
    <source>
        <strain evidence="1">CGMCC 1.12919</strain>
    </source>
</reference>
<dbReference type="Proteomes" id="UP000637002">
    <property type="component" value="Unassembled WGS sequence"/>
</dbReference>